<protein>
    <submittedName>
        <fullName evidence="2">5789_t:CDS:1</fullName>
    </submittedName>
</protein>
<accession>A0A9N9DHF1</accession>
<evidence type="ECO:0000256" key="1">
    <source>
        <dbReference type="SAM" id="MobiDB-lite"/>
    </source>
</evidence>
<feature type="non-terminal residue" evidence="2">
    <location>
        <position position="87"/>
    </location>
</feature>
<reference evidence="2" key="1">
    <citation type="submission" date="2021-06" db="EMBL/GenBank/DDBJ databases">
        <authorList>
            <person name="Kallberg Y."/>
            <person name="Tangrot J."/>
            <person name="Rosling A."/>
        </authorList>
    </citation>
    <scope>NUCLEOTIDE SEQUENCE</scope>
    <source>
        <strain evidence="2">IA702</strain>
    </source>
</reference>
<sequence length="87" mass="9978">DEEFDIRNEGVEEGMRRWQISQPCVEVEEVWNVDRWPLLQTTVRSQMTLSTEAFIMVDNAILERSDQKAASESISSGTAHIQSQISH</sequence>
<evidence type="ECO:0000313" key="2">
    <source>
        <dbReference type="EMBL" id="CAG8635687.1"/>
    </source>
</evidence>
<name>A0A9N9DHF1_9GLOM</name>
<feature type="region of interest" description="Disordered" evidence="1">
    <location>
        <begin position="67"/>
        <end position="87"/>
    </location>
</feature>
<proteinExistence type="predicted"/>
<keyword evidence="3" id="KW-1185">Reference proteome</keyword>
<organism evidence="2 3">
    <name type="scientific">Paraglomus occultum</name>
    <dbReference type="NCBI Taxonomy" id="144539"/>
    <lineage>
        <taxon>Eukaryota</taxon>
        <taxon>Fungi</taxon>
        <taxon>Fungi incertae sedis</taxon>
        <taxon>Mucoromycota</taxon>
        <taxon>Glomeromycotina</taxon>
        <taxon>Glomeromycetes</taxon>
        <taxon>Paraglomerales</taxon>
        <taxon>Paraglomeraceae</taxon>
        <taxon>Paraglomus</taxon>
    </lineage>
</organism>
<feature type="compositionally biased region" description="Polar residues" evidence="1">
    <location>
        <begin position="70"/>
        <end position="87"/>
    </location>
</feature>
<evidence type="ECO:0000313" key="3">
    <source>
        <dbReference type="Proteomes" id="UP000789572"/>
    </source>
</evidence>
<dbReference type="AlphaFoldDB" id="A0A9N9DHF1"/>
<dbReference type="EMBL" id="CAJVPJ010003137">
    <property type="protein sequence ID" value="CAG8635687.1"/>
    <property type="molecule type" value="Genomic_DNA"/>
</dbReference>
<comment type="caution">
    <text evidence="2">The sequence shown here is derived from an EMBL/GenBank/DDBJ whole genome shotgun (WGS) entry which is preliminary data.</text>
</comment>
<gene>
    <name evidence="2" type="ORF">POCULU_LOCUS9144</name>
</gene>
<dbReference type="Proteomes" id="UP000789572">
    <property type="component" value="Unassembled WGS sequence"/>
</dbReference>